<dbReference type="PANTHER" id="PTHR32268">
    <property type="entry name" value="HOMOSERINE O-ACETYLTRANSFERASE"/>
    <property type="match status" value="1"/>
</dbReference>
<dbReference type="RefSeq" id="XP_004348086.2">
    <property type="nucleotide sequence ID" value="XM_004348036.2"/>
</dbReference>
<dbReference type="OrthoDB" id="444135at2759"/>
<dbReference type="Pfam" id="PF00561">
    <property type="entry name" value="Abhydrolase_1"/>
    <property type="match status" value="1"/>
</dbReference>
<feature type="compositionally biased region" description="Low complexity" evidence="2">
    <location>
        <begin position="85"/>
        <end position="103"/>
    </location>
</feature>
<dbReference type="NCBIfam" id="NF001209">
    <property type="entry name" value="PRK00175.1"/>
    <property type="match status" value="1"/>
</dbReference>
<dbReference type="SUPFAM" id="SSF53474">
    <property type="entry name" value="alpha/beta-Hydrolases"/>
    <property type="match status" value="1"/>
</dbReference>
<keyword evidence="4" id="KW-0808">Transferase</keyword>
<dbReference type="Proteomes" id="UP000008743">
    <property type="component" value="Unassembled WGS sequence"/>
</dbReference>
<proteinExistence type="inferred from homology"/>
<gene>
    <name evidence="4" type="ORF">CAOG_004261</name>
</gene>
<dbReference type="NCBIfam" id="TIGR01392">
    <property type="entry name" value="homoserO_Ac_trn"/>
    <property type="match status" value="1"/>
</dbReference>
<dbReference type="GO" id="GO:0006535">
    <property type="term" value="P:cysteine biosynthetic process from serine"/>
    <property type="evidence" value="ECO:0007669"/>
    <property type="project" value="TreeGrafter"/>
</dbReference>
<dbReference type="HAMAP" id="MF_00296">
    <property type="entry name" value="MetX_acyltransf"/>
    <property type="match status" value="1"/>
</dbReference>
<dbReference type="Gene3D" id="3.40.50.1820">
    <property type="entry name" value="alpha/beta hydrolase"/>
    <property type="match status" value="1"/>
</dbReference>
<dbReference type="PANTHER" id="PTHR32268:SF16">
    <property type="entry name" value="SERINE O-SUCCINYLTRANSFERASE"/>
    <property type="match status" value="1"/>
</dbReference>
<dbReference type="InterPro" id="IPR008220">
    <property type="entry name" value="HAT_MetX-like"/>
</dbReference>
<name>A0A0D2X306_CAPO3</name>
<dbReference type="GO" id="GO:0009001">
    <property type="term" value="F:serine O-acetyltransferase activity"/>
    <property type="evidence" value="ECO:0007669"/>
    <property type="project" value="TreeGrafter"/>
</dbReference>
<evidence type="ECO:0000256" key="2">
    <source>
        <dbReference type="SAM" id="MobiDB-lite"/>
    </source>
</evidence>
<dbReference type="GO" id="GO:0004414">
    <property type="term" value="F:homoserine O-acetyltransferase activity"/>
    <property type="evidence" value="ECO:0007669"/>
    <property type="project" value="TreeGrafter"/>
</dbReference>
<feature type="domain" description="AB hydrolase-1" evidence="3">
    <location>
        <begin position="212"/>
        <end position="517"/>
    </location>
</feature>
<feature type="region of interest" description="Disordered" evidence="2">
    <location>
        <begin position="76"/>
        <end position="103"/>
    </location>
</feature>
<evidence type="ECO:0000313" key="5">
    <source>
        <dbReference type="Proteomes" id="UP000008743"/>
    </source>
</evidence>
<dbReference type="PhylomeDB" id="A0A0D2X306"/>
<evidence type="ECO:0000259" key="3">
    <source>
        <dbReference type="Pfam" id="PF00561"/>
    </source>
</evidence>
<dbReference type="eggNOG" id="ENOG502QR3J">
    <property type="taxonomic scope" value="Eukaryota"/>
</dbReference>
<accession>A0A0D2X306</accession>
<organism evidence="4 5">
    <name type="scientific">Capsaspora owczarzaki (strain ATCC 30864)</name>
    <dbReference type="NCBI Taxonomy" id="595528"/>
    <lineage>
        <taxon>Eukaryota</taxon>
        <taxon>Filasterea</taxon>
        <taxon>Capsaspora</taxon>
    </lineage>
</organism>
<comment type="similarity">
    <text evidence="1">Belongs to the AB hydrolase superfamily. MetX family.</text>
</comment>
<dbReference type="STRING" id="595528.A0A0D2X306"/>
<evidence type="ECO:0000256" key="1">
    <source>
        <dbReference type="ARBA" id="ARBA00006886"/>
    </source>
</evidence>
<evidence type="ECO:0000313" key="4">
    <source>
        <dbReference type="EMBL" id="KJE93474.1"/>
    </source>
</evidence>
<dbReference type="GO" id="GO:0009086">
    <property type="term" value="P:methionine biosynthetic process"/>
    <property type="evidence" value="ECO:0007669"/>
    <property type="project" value="TreeGrafter"/>
</dbReference>
<reference evidence="5" key="1">
    <citation type="submission" date="2011-02" db="EMBL/GenBank/DDBJ databases">
        <title>The Genome Sequence of Capsaspora owczarzaki ATCC 30864.</title>
        <authorList>
            <person name="Russ C."/>
            <person name="Cuomo C."/>
            <person name="Burger G."/>
            <person name="Gray M.W."/>
            <person name="Holland P.W.H."/>
            <person name="King N."/>
            <person name="Lang F.B.F."/>
            <person name="Roger A.J."/>
            <person name="Ruiz-Trillo I."/>
            <person name="Young S.K."/>
            <person name="Zeng Q."/>
            <person name="Gargeya S."/>
            <person name="Alvarado L."/>
            <person name="Berlin A."/>
            <person name="Chapman S.B."/>
            <person name="Chen Z."/>
            <person name="Freedman E."/>
            <person name="Gellesch M."/>
            <person name="Goldberg J."/>
            <person name="Griggs A."/>
            <person name="Gujja S."/>
            <person name="Heilman E."/>
            <person name="Heiman D."/>
            <person name="Howarth C."/>
            <person name="Mehta T."/>
            <person name="Neiman D."/>
            <person name="Pearson M."/>
            <person name="Roberts A."/>
            <person name="Saif S."/>
            <person name="Shea T."/>
            <person name="Shenoy N."/>
            <person name="Sisk P."/>
            <person name="Stolte C."/>
            <person name="Sykes S."/>
            <person name="White J."/>
            <person name="Yandava C."/>
            <person name="Haas B."/>
            <person name="Nusbaum C."/>
            <person name="Birren B."/>
        </authorList>
    </citation>
    <scope>NUCLEOTIDE SEQUENCE</scope>
    <source>
        <strain evidence="5">ATCC 30864</strain>
    </source>
</reference>
<dbReference type="InterPro" id="IPR029058">
    <property type="entry name" value="AB_hydrolase_fold"/>
</dbReference>
<sequence>MLSSASKLTIRAILRGGTTSARCAAVFTTTTTTTTTTTRLSSACLTLPAMHKSSFTRAGTRISAEDSLRIKHLEYRNQPTPTLPSGAATTSSSQAQGLPTTTAATTTAAGAAAGAVCHTPIAFPKNESQAARTNRDDAPTSNFKGFSASFPCMEKEAERRAAGGPEPMYDRVVSGYEVYHHKTPFQLYHGGVLPEFNIAYETWGTLNASKSNAILLHTGLSASSHAKSQAKNTNPGWWEAFIGPGCAIDTNKFFVMCTNVLGSCYGSTGPSCINPTTGEAYATHFPILTVQDMVRAQFHLLDHMGIQKLYASVGSSLGGMQSLTAAALHPSRVGKVVSISAAAMSHPLSIAMRHVQRRVLMADPHWNGGQYYKGIFPHFGMKVAREIGTISYRSGPEWEERFGRQRANPESSPNFCPDFLIETYLDHQGELFCLKYDPNSLLYISKAMDLFDLGQGFESLDAAFHRIDMPALVLGVESDILFPEWQQRQVANKLRTTGNQSVVYYQLDSIYGHDTFLIDVNSVGKAVKGHLENE</sequence>
<dbReference type="GO" id="GO:0009092">
    <property type="term" value="P:homoserine metabolic process"/>
    <property type="evidence" value="ECO:0007669"/>
    <property type="project" value="TreeGrafter"/>
</dbReference>
<protein>
    <submittedName>
        <fullName evidence="4">Homoserine O-acetyltransferase</fullName>
    </submittedName>
</protein>
<keyword evidence="5" id="KW-1185">Reference proteome</keyword>
<dbReference type="EMBL" id="KE346365">
    <property type="protein sequence ID" value="KJE93474.1"/>
    <property type="molecule type" value="Genomic_DNA"/>
</dbReference>
<dbReference type="AlphaFoldDB" id="A0A0D2X306"/>
<dbReference type="InParanoid" id="A0A0D2X306"/>
<dbReference type="InterPro" id="IPR000073">
    <property type="entry name" value="AB_hydrolase_1"/>
</dbReference>
<dbReference type="GO" id="GO:0005739">
    <property type="term" value="C:mitochondrion"/>
    <property type="evidence" value="ECO:0007669"/>
    <property type="project" value="TreeGrafter"/>
</dbReference>